<name>A0A382EES4_9ZZZZ</name>
<protein>
    <recommendedName>
        <fullName evidence="1">Beta-lactamase-related domain-containing protein</fullName>
    </recommendedName>
</protein>
<dbReference type="Pfam" id="PF00144">
    <property type="entry name" value="Beta-lactamase"/>
    <property type="match status" value="1"/>
</dbReference>
<evidence type="ECO:0000313" key="2">
    <source>
        <dbReference type="EMBL" id="SVB48491.1"/>
    </source>
</evidence>
<dbReference type="PANTHER" id="PTHR43283">
    <property type="entry name" value="BETA-LACTAMASE-RELATED"/>
    <property type="match status" value="1"/>
</dbReference>
<organism evidence="2">
    <name type="scientific">marine metagenome</name>
    <dbReference type="NCBI Taxonomy" id="408172"/>
    <lineage>
        <taxon>unclassified sequences</taxon>
        <taxon>metagenomes</taxon>
        <taxon>ecological metagenomes</taxon>
    </lineage>
</organism>
<dbReference type="EMBL" id="UINC01043859">
    <property type="protein sequence ID" value="SVB48491.1"/>
    <property type="molecule type" value="Genomic_DNA"/>
</dbReference>
<feature type="non-terminal residue" evidence="2">
    <location>
        <position position="337"/>
    </location>
</feature>
<gene>
    <name evidence="2" type="ORF">METZ01_LOCUS201345</name>
</gene>
<reference evidence="2" key="1">
    <citation type="submission" date="2018-05" db="EMBL/GenBank/DDBJ databases">
        <authorList>
            <person name="Lanie J.A."/>
            <person name="Ng W.-L."/>
            <person name="Kazmierczak K.M."/>
            <person name="Andrzejewski T.M."/>
            <person name="Davidsen T.M."/>
            <person name="Wayne K.J."/>
            <person name="Tettelin H."/>
            <person name="Glass J.I."/>
            <person name="Rusch D."/>
            <person name="Podicherti R."/>
            <person name="Tsui H.-C.T."/>
            <person name="Winkler M.E."/>
        </authorList>
    </citation>
    <scope>NUCLEOTIDE SEQUENCE</scope>
</reference>
<feature type="domain" description="Beta-lactamase-related" evidence="1">
    <location>
        <begin position="110"/>
        <end position="301"/>
    </location>
</feature>
<accession>A0A382EES4</accession>
<evidence type="ECO:0000259" key="1">
    <source>
        <dbReference type="Pfam" id="PF00144"/>
    </source>
</evidence>
<proteinExistence type="predicted"/>
<dbReference type="InterPro" id="IPR012338">
    <property type="entry name" value="Beta-lactam/transpept-like"/>
</dbReference>
<dbReference type="SUPFAM" id="SSF56601">
    <property type="entry name" value="beta-lactamase/transpeptidase-like"/>
    <property type="match status" value="1"/>
</dbReference>
<dbReference type="PANTHER" id="PTHR43283:SF7">
    <property type="entry name" value="BETA-LACTAMASE-RELATED DOMAIN-CONTAINING PROTEIN"/>
    <property type="match status" value="1"/>
</dbReference>
<dbReference type="Gene3D" id="3.40.710.10">
    <property type="entry name" value="DD-peptidase/beta-lactamase superfamily"/>
    <property type="match status" value="1"/>
</dbReference>
<dbReference type="AlphaFoldDB" id="A0A382EES4"/>
<sequence>MKTIPILLALPPFCLQLPLLEAKKEDAGLYFPPKKGEWEKIDPAKSGWDAVKLQDALDFAGENKSSGVVILDRGRILTEQYWPLNPPEKTPAGRRNPYFYMCLGKDAEGHAIEDVASVQKSVTAMLVGIAQSKGLLKLDEPVSKHLGEGWSKAPADAEGKINIRHLVTMTSGLNSQLEYQVPAGTRWAYNTAAYSRSLTCVAKASKMKPNEFTKEWLTGPIGMKDSRWAVRPWQAHVRTDANSFGFATNALDLARFGLLMLANGQWEKENVMKDKDFIKAATSPSQRLNPSYGYLWWLNGGPFVARAGRSKKPGRLISSAPKDMYAAQGKLGRRLYV</sequence>
<dbReference type="InterPro" id="IPR050789">
    <property type="entry name" value="Diverse_Enzym_Activities"/>
</dbReference>
<dbReference type="InterPro" id="IPR001466">
    <property type="entry name" value="Beta-lactam-related"/>
</dbReference>